<dbReference type="AlphaFoldDB" id="Q2S8A3"/>
<keyword evidence="2" id="KW-1185">Reference proteome</keyword>
<reference evidence="1 2" key="1">
    <citation type="journal article" date="2005" name="Nucleic Acids Res.">
        <title>Genomic blueprint of Hahella chejuensis, a marine microbe producing an algicidal agent.</title>
        <authorList>
            <person name="Jeong H."/>
            <person name="Yim J.H."/>
            <person name="Lee C."/>
            <person name="Choi S.-H."/>
            <person name="Park Y.K."/>
            <person name="Yoon S.H."/>
            <person name="Hur C.-G."/>
            <person name="Kang H.-Y."/>
            <person name="Kim D."/>
            <person name="Lee H.H."/>
            <person name="Park K.H."/>
            <person name="Park S.-H."/>
            <person name="Park H.-S."/>
            <person name="Lee H.K."/>
            <person name="Oh T.K."/>
            <person name="Kim J.F."/>
        </authorList>
    </citation>
    <scope>NUCLEOTIDE SEQUENCE [LARGE SCALE GENOMIC DNA]</scope>
    <source>
        <strain evidence="1 2">KCTC 2396</strain>
    </source>
</reference>
<name>Q2S8A3_HAHCH</name>
<protein>
    <submittedName>
        <fullName evidence="1">Uncharacterized protein</fullName>
    </submittedName>
</protein>
<organism evidence="1 2">
    <name type="scientific">Hahella chejuensis (strain KCTC 2396)</name>
    <dbReference type="NCBI Taxonomy" id="349521"/>
    <lineage>
        <taxon>Bacteria</taxon>
        <taxon>Pseudomonadati</taxon>
        <taxon>Pseudomonadota</taxon>
        <taxon>Gammaproteobacteria</taxon>
        <taxon>Oceanospirillales</taxon>
        <taxon>Hahellaceae</taxon>
        <taxon>Hahella</taxon>
    </lineage>
</organism>
<gene>
    <name evidence="1" type="ordered locus">HCH_06480</name>
</gene>
<proteinExistence type="predicted"/>
<dbReference type="HOGENOM" id="CLU_3328569_0_0_6"/>
<evidence type="ECO:0000313" key="2">
    <source>
        <dbReference type="Proteomes" id="UP000000238"/>
    </source>
</evidence>
<accession>Q2S8A3</accession>
<dbReference type="KEGG" id="hch:HCH_06480"/>
<dbReference type="EMBL" id="CP000155">
    <property type="protein sequence ID" value="ABC33121.1"/>
    <property type="molecule type" value="Genomic_DNA"/>
</dbReference>
<dbReference type="Proteomes" id="UP000000238">
    <property type="component" value="Chromosome"/>
</dbReference>
<sequence>MYKCDACHIVAVGFKFVWGVAMNVAFSLKEVALFNCEK</sequence>
<evidence type="ECO:0000313" key="1">
    <source>
        <dbReference type="EMBL" id="ABC33121.1"/>
    </source>
</evidence>